<comment type="caution">
    <text evidence="1">The sequence shown here is derived from an EMBL/GenBank/DDBJ whole genome shotgun (WGS) entry which is preliminary data.</text>
</comment>
<dbReference type="EMBL" id="JXIG01000198">
    <property type="protein sequence ID" value="KIU01580.1"/>
    <property type="molecule type" value="Genomic_DNA"/>
</dbReference>
<accession>A0AA40JQA2</accession>
<sequence>ADTQLETAHRDVDIGRQMERPDAAGISAGCGIEGMEAADLDILLPRRTARRHDKIRSIEEIARPSDRGAIVASAVGHRDKGDSLERDHVEDHVLGDQDAGGSHRHIGGRLVEKEGRRALGLGVYRRGNTLYADRGNA</sequence>
<dbReference type="Proteomes" id="UP000032274">
    <property type="component" value="Unassembled WGS sequence"/>
</dbReference>
<protein>
    <submittedName>
        <fullName evidence="1">Uncharacterized protein</fullName>
    </submittedName>
</protein>
<reference evidence="1 2" key="1">
    <citation type="submission" date="2015-01" db="EMBL/GenBank/DDBJ databases">
        <title>Characterization of Swiss Staphylococcus aureus strains involved in food poisoning.</title>
        <authorList>
            <person name="Crovadore J."/>
            <person name="Chablais R."/>
            <person name="Tonacini J."/>
            <person name="Schnyder B."/>
            <person name="Lefort F."/>
        </authorList>
    </citation>
    <scope>NUCLEOTIDE SEQUENCE [LARGE SCALE GENOMIC DNA]</scope>
    <source>
        <strain evidence="1 2">SA-120</strain>
    </source>
</reference>
<organism evidence="1 2">
    <name type="scientific">Staphylococcus aureus</name>
    <dbReference type="NCBI Taxonomy" id="1280"/>
    <lineage>
        <taxon>Bacteria</taxon>
        <taxon>Bacillati</taxon>
        <taxon>Bacillota</taxon>
        <taxon>Bacilli</taxon>
        <taxon>Bacillales</taxon>
        <taxon>Staphylococcaceae</taxon>
        <taxon>Staphylococcus</taxon>
    </lineage>
</organism>
<feature type="non-terminal residue" evidence="1">
    <location>
        <position position="1"/>
    </location>
</feature>
<evidence type="ECO:0000313" key="2">
    <source>
        <dbReference type="Proteomes" id="UP000032274"/>
    </source>
</evidence>
<proteinExistence type="predicted"/>
<feature type="non-terminal residue" evidence="1">
    <location>
        <position position="137"/>
    </location>
</feature>
<dbReference type="AlphaFoldDB" id="A0AA40JQA2"/>
<gene>
    <name evidence="1" type="ORF">QU38_00900</name>
</gene>
<name>A0AA40JQA2_STAAU</name>
<evidence type="ECO:0000313" key="1">
    <source>
        <dbReference type="EMBL" id="KIU01580.1"/>
    </source>
</evidence>